<evidence type="ECO:0000313" key="3">
    <source>
        <dbReference type="Proteomes" id="UP000789570"/>
    </source>
</evidence>
<comment type="caution">
    <text evidence="2">The sequence shown here is derived from an EMBL/GenBank/DDBJ whole genome shotgun (WGS) entry which is preliminary data.</text>
</comment>
<feature type="compositionally biased region" description="Polar residues" evidence="1">
    <location>
        <begin position="1"/>
        <end position="13"/>
    </location>
</feature>
<sequence length="63" mass="7420">MNNKQFPTQNELNNSEEADDDIFGLEMDMKEWGDDDDSSWEDETDLEKEKETQLKFMKAGLGW</sequence>
<feature type="compositionally biased region" description="Acidic residues" evidence="1">
    <location>
        <begin position="14"/>
        <end position="23"/>
    </location>
</feature>
<feature type="region of interest" description="Disordered" evidence="1">
    <location>
        <begin position="1"/>
        <end position="25"/>
    </location>
</feature>
<feature type="region of interest" description="Disordered" evidence="1">
    <location>
        <begin position="30"/>
        <end position="49"/>
    </location>
</feature>
<name>A0A9N9HYG5_9GLOM</name>
<dbReference type="AlphaFoldDB" id="A0A9N9HYG5"/>
<proteinExistence type="predicted"/>
<evidence type="ECO:0000256" key="1">
    <source>
        <dbReference type="SAM" id="MobiDB-lite"/>
    </source>
</evidence>
<protein>
    <submittedName>
        <fullName evidence="2">5188_t:CDS:1</fullName>
    </submittedName>
</protein>
<accession>A0A9N9HYG5</accession>
<dbReference type="EMBL" id="CAJVPQ010009061">
    <property type="protein sequence ID" value="CAG8712342.1"/>
    <property type="molecule type" value="Genomic_DNA"/>
</dbReference>
<organism evidence="2 3">
    <name type="scientific">Funneliformis caledonium</name>
    <dbReference type="NCBI Taxonomy" id="1117310"/>
    <lineage>
        <taxon>Eukaryota</taxon>
        <taxon>Fungi</taxon>
        <taxon>Fungi incertae sedis</taxon>
        <taxon>Mucoromycota</taxon>
        <taxon>Glomeromycotina</taxon>
        <taxon>Glomeromycetes</taxon>
        <taxon>Glomerales</taxon>
        <taxon>Glomeraceae</taxon>
        <taxon>Funneliformis</taxon>
    </lineage>
</organism>
<evidence type="ECO:0000313" key="2">
    <source>
        <dbReference type="EMBL" id="CAG8712342.1"/>
    </source>
</evidence>
<dbReference type="Proteomes" id="UP000789570">
    <property type="component" value="Unassembled WGS sequence"/>
</dbReference>
<keyword evidence="3" id="KW-1185">Reference proteome</keyword>
<feature type="compositionally biased region" description="Acidic residues" evidence="1">
    <location>
        <begin position="33"/>
        <end position="46"/>
    </location>
</feature>
<reference evidence="2" key="1">
    <citation type="submission" date="2021-06" db="EMBL/GenBank/DDBJ databases">
        <authorList>
            <person name="Kallberg Y."/>
            <person name="Tangrot J."/>
            <person name="Rosling A."/>
        </authorList>
    </citation>
    <scope>NUCLEOTIDE SEQUENCE</scope>
    <source>
        <strain evidence="2">UK204</strain>
    </source>
</reference>
<gene>
    <name evidence="2" type="ORF">FCALED_LOCUS13987</name>
</gene>